<gene>
    <name evidence="1" type="ORF">LCGC14_1971990</name>
</gene>
<reference evidence="1" key="1">
    <citation type="journal article" date="2015" name="Nature">
        <title>Complex archaea that bridge the gap between prokaryotes and eukaryotes.</title>
        <authorList>
            <person name="Spang A."/>
            <person name="Saw J.H."/>
            <person name="Jorgensen S.L."/>
            <person name="Zaremba-Niedzwiedzka K."/>
            <person name="Martijn J."/>
            <person name="Lind A.E."/>
            <person name="van Eijk R."/>
            <person name="Schleper C."/>
            <person name="Guy L."/>
            <person name="Ettema T.J."/>
        </authorList>
    </citation>
    <scope>NUCLEOTIDE SEQUENCE</scope>
</reference>
<accession>A0A0F9FZK1</accession>
<dbReference type="EMBL" id="LAZR01021905">
    <property type="protein sequence ID" value="KKL83711.1"/>
    <property type="molecule type" value="Genomic_DNA"/>
</dbReference>
<evidence type="ECO:0000313" key="1">
    <source>
        <dbReference type="EMBL" id="KKL83711.1"/>
    </source>
</evidence>
<comment type="caution">
    <text evidence="1">The sequence shown here is derived from an EMBL/GenBank/DDBJ whole genome shotgun (WGS) entry which is preliminary data.</text>
</comment>
<organism evidence="1">
    <name type="scientific">marine sediment metagenome</name>
    <dbReference type="NCBI Taxonomy" id="412755"/>
    <lineage>
        <taxon>unclassified sequences</taxon>
        <taxon>metagenomes</taxon>
        <taxon>ecological metagenomes</taxon>
    </lineage>
</organism>
<dbReference type="PROSITE" id="PS51257">
    <property type="entry name" value="PROKAR_LIPOPROTEIN"/>
    <property type="match status" value="1"/>
</dbReference>
<proteinExistence type="predicted"/>
<dbReference type="AlphaFoldDB" id="A0A0F9FZK1"/>
<name>A0A0F9FZK1_9ZZZZ</name>
<sequence>MKTPPQVYIVAFLAIIAFLLLLLQGCANLDYGDLHYSRTGNWKAEMVVFTEHVTDPNGFSDVTIIIIGPDINHDDMAGKLAEGIVRGLK</sequence>
<protein>
    <submittedName>
        <fullName evidence="1">Uncharacterized protein</fullName>
    </submittedName>
</protein>